<proteinExistence type="inferred from homology"/>
<dbReference type="InterPro" id="IPR018193">
    <property type="entry name" value="Glyc_kinase_flavodox-like_fold"/>
</dbReference>
<dbReference type="Proteomes" id="UP000277811">
    <property type="component" value="Unassembled WGS sequence"/>
</dbReference>
<name>A0A498R8L1_9FIRM</name>
<protein>
    <submittedName>
        <fullName evidence="5">Glycerate kinase</fullName>
    </submittedName>
</protein>
<reference evidence="5 6" key="1">
    <citation type="submission" date="2018-06" db="EMBL/GenBank/DDBJ databases">
        <authorList>
            <person name="Strepis N."/>
        </authorList>
    </citation>
    <scope>NUCLEOTIDE SEQUENCE [LARGE SCALE GENOMIC DNA]</scope>
    <source>
        <strain evidence="5">LUCI</strain>
    </source>
</reference>
<evidence type="ECO:0000256" key="3">
    <source>
        <dbReference type="ARBA" id="ARBA00022777"/>
    </source>
</evidence>
<dbReference type="PIRSF" id="PIRSF006078">
    <property type="entry name" value="GlxK"/>
    <property type="match status" value="1"/>
</dbReference>
<evidence type="ECO:0000256" key="4">
    <source>
        <dbReference type="PIRNR" id="PIRNR006078"/>
    </source>
</evidence>
<dbReference type="SUPFAM" id="SSF110738">
    <property type="entry name" value="Glycerate kinase I"/>
    <property type="match status" value="1"/>
</dbReference>
<dbReference type="PANTHER" id="PTHR21599">
    <property type="entry name" value="GLYCERATE KINASE"/>
    <property type="match status" value="1"/>
</dbReference>
<keyword evidence="3 4" id="KW-0418">Kinase</keyword>
<evidence type="ECO:0000256" key="1">
    <source>
        <dbReference type="ARBA" id="ARBA00006284"/>
    </source>
</evidence>
<dbReference type="RefSeq" id="WP_122628652.1">
    <property type="nucleotide sequence ID" value="NZ_UPPP01000079.1"/>
</dbReference>
<keyword evidence="6" id="KW-1185">Reference proteome</keyword>
<sequence length="397" mass="40957">MRIIVAPDSFKGSLSAVEVANAIAKGILAVFDAAEIYKVPIADGGEGTVDALVTATLGRTLKEEVKGPLGDNVAACWGILGDTKTAVIEMAAASGITLLPEEKRNPLQATTYGTGQLIKAALDQGLRDVIIGIGGSATNDGGVGMAKALGVKFLDASNRELPDGGAALQDLARIDVTGLDKRLTEANIMVACDVNNPLCGPKGASAVYGPQKGATPLMVKTLDRALSHYAEIAAQTFGKDISRYAGAGAAGGLGAGLLLFTSAILRPGVDIVLEAVRFEEKVQQADLVITGEGNTDFQTAYGKAPVGIAKIAKKYHVPVICLSGGLGEGCEKVLQCGIDGLMSIVPRPMILDDCIIHAAQLTEASAARLCRLLAVGKLLQEKSTIVNGTGFSTHRCH</sequence>
<dbReference type="InterPro" id="IPR004381">
    <property type="entry name" value="Glycerate_kinase"/>
</dbReference>
<comment type="similarity">
    <text evidence="1 4">Belongs to the glycerate kinase type-1 family.</text>
</comment>
<dbReference type="InterPro" id="IPR036129">
    <property type="entry name" value="Glycerate_kinase_sf"/>
</dbReference>
<dbReference type="GO" id="GO:0008887">
    <property type="term" value="F:glycerate kinase activity"/>
    <property type="evidence" value="ECO:0007669"/>
    <property type="project" value="UniProtKB-UniRule"/>
</dbReference>
<dbReference type="PANTHER" id="PTHR21599:SF0">
    <property type="entry name" value="GLYCERATE KINASE"/>
    <property type="match status" value="1"/>
</dbReference>
<dbReference type="Gene3D" id="3.90.1510.10">
    <property type="entry name" value="Glycerate kinase, domain 2"/>
    <property type="match status" value="1"/>
</dbReference>
<keyword evidence="2 4" id="KW-0808">Transferase</keyword>
<dbReference type="InterPro" id="IPR018197">
    <property type="entry name" value="Glycerate_kinase_RE-like"/>
</dbReference>
<evidence type="ECO:0000256" key="2">
    <source>
        <dbReference type="ARBA" id="ARBA00022679"/>
    </source>
</evidence>
<dbReference type="OrthoDB" id="9774290at2"/>
<organism evidence="5 6">
    <name type="scientific">Lucifera butyrica</name>
    <dbReference type="NCBI Taxonomy" id="1351585"/>
    <lineage>
        <taxon>Bacteria</taxon>
        <taxon>Bacillati</taxon>
        <taxon>Bacillota</taxon>
        <taxon>Negativicutes</taxon>
        <taxon>Veillonellales</taxon>
        <taxon>Veillonellaceae</taxon>
        <taxon>Lucifera</taxon>
    </lineage>
</organism>
<gene>
    <name evidence="5" type="ORF">LUCI_2986</name>
</gene>
<dbReference type="NCBIfam" id="TIGR00045">
    <property type="entry name" value="glycerate kinase"/>
    <property type="match status" value="1"/>
</dbReference>
<dbReference type="EMBL" id="UPPP01000079">
    <property type="protein sequence ID" value="VBB07721.1"/>
    <property type="molecule type" value="Genomic_DNA"/>
</dbReference>
<dbReference type="GO" id="GO:0031388">
    <property type="term" value="P:organic acid phosphorylation"/>
    <property type="evidence" value="ECO:0007669"/>
    <property type="project" value="UniProtKB-UniRule"/>
</dbReference>
<dbReference type="AlphaFoldDB" id="A0A498R8L1"/>
<evidence type="ECO:0000313" key="5">
    <source>
        <dbReference type="EMBL" id="VBB07721.1"/>
    </source>
</evidence>
<accession>A0A498R8L1</accession>
<dbReference type="Gene3D" id="3.40.50.10350">
    <property type="entry name" value="Glycerate kinase, domain 1"/>
    <property type="match status" value="1"/>
</dbReference>
<evidence type="ECO:0000313" key="6">
    <source>
        <dbReference type="Proteomes" id="UP000277811"/>
    </source>
</evidence>
<dbReference type="Pfam" id="PF02595">
    <property type="entry name" value="Gly_kinase"/>
    <property type="match status" value="1"/>
</dbReference>